<proteinExistence type="predicted"/>
<reference evidence="1" key="1">
    <citation type="submission" date="2014-12" db="EMBL/GenBank/DDBJ databases">
        <title>Insight into the proteome of Arion vulgaris.</title>
        <authorList>
            <person name="Aradska J."/>
            <person name="Bulat T."/>
            <person name="Smidak R."/>
            <person name="Sarate P."/>
            <person name="Gangsoo J."/>
            <person name="Sialana F."/>
            <person name="Bilban M."/>
            <person name="Lubec G."/>
        </authorList>
    </citation>
    <scope>NUCLEOTIDE SEQUENCE</scope>
    <source>
        <tissue evidence="1">Skin</tissue>
    </source>
</reference>
<evidence type="ECO:0000313" key="1">
    <source>
        <dbReference type="EMBL" id="CEK91851.1"/>
    </source>
</evidence>
<name>A0A0B7BHP6_9EUPU</name>
<dbReference type="EMBL" id="HACG01044986">
    <property type="protein sequence ID" value="CEK91851.1"/>
    <property type="molecule type" value="Transcribed_RNA"/>
</dbReference>
<dbReference type="AlphaFoldDB" id="A0A0B7BHP6"/>
<sequence>MSPYLLFAFLFSYHSQLFPEELFLRGSHVCSDIQTKQAYGASPLPEVLPADLPV</sequence>
<accession>A0A0B7BHP6</accession>
<gene>
    <name evidence="1" type="primary">ORF185206</name>
</gene>
<organism evidence="1">
    <name type="scientific">Arion vulgaris</name>
    <dbReference type="NCBI Taxonomy" id="1028688"/>
    <lineage>
        <taxon>Eukaryota</taxon>
        <taxon>Metazoa</taxon>
        <taxon>Spiralia</taxon>
        <taxon>Lophotrochozoa</taxon>
        <taxon>Mollusca</taxon>
        <taxon>Gastropoda</taxon>
        <taxon>Heterobranchia</taxon>
        <taxon>Euthyneura</taxon>
        <taxon>Panpulmonata</taxon>
        <taxon>Eupulmonata</taxon>
        <taxon>Stylommatophora</taxon>
        <taxon>Helicina</taxon>
        <taxon>Arionoidea</taxon>
        <taxon>Arionidae</taxon>
        <taxon>Arion</taxon>
    </lineage>
</organism>
<protein>
    <submittedName>
        <fullName evidence="1">Uncharacterized protein</fullName>
    </submittedName>
</protein>